<dbReference type="RefSeq" id="WP_012754226.1">
    <property type="nucleotide sequence ID" value="NC_012811.1"/>
</dbReference>
<gene>
    <name evidence="1" type="ordered locus">MexAM1_META2p1071</name>
</gene>
<keyword evidence="1" id="KW-0614">Plasmid</keyword>
<dbReference type="AlphaFoldDB" id="C5B5W9"/>
<evidence type="ECO:0000313" key="2">
    <source>
        <dbReference type="Proteomes" id="UP000009081"/>
    </source>
</evidence>
<proteinExistence type="predicted"/>
<dbReference type="KEGG" id="mea:Mex_2p1071"/>
<protein>
    <submittedName>
        <fullName evidence="1">Uncharacterized protein</fullName>
    </submittedName>
</protein>
<dbReference type="Proteomes" id="UP000009081">
    <property type="component" value="Plasmid megaplasmid"/>
</dbReference>
<dbReference type="HOGENOM" id="CLU_1089081_0_0_5"/>
<dbReference type="EMBL" id="CP001511">
    <property type="protein sequence ID" value="ACS43851.1"/>
    <property type="molecule type" value="Genomic_DNA"/>
</dbReference>
<evidence type="ECO:0000313" key="1">
    <source>
        <dbReference type="EMBL" id="ACS43851.1"/>
    </source>
</evidence>
<keyword evidence="2" id="KW-1185">Reference proteome</keyword>
<organism evidence="1 2">
    <name type="scientific">Methylorubrum extorquens (strain ATCC 14718 / DSM 1338 / JCM 2805 / NCIMB 9133 / AM1)</name>
    <name type="common">Methylobacterium extorquens</name>
    <dbReference type="NCBI Taxonomy" id="272630"/>
    <lineage>
        <taxon>Bacteria</taxon>
        <taxon>Pseudomonadati</taxon>
        <taxon>Pseudomonadota</taxon>
        <taxon>Alphaproteobacteria</taxon>
        <taxon>Hyphomicrobiales</taxon>
        <taxon>Methylobacteriaceae</taxon>
        <taxon>Methylorubrum</taxon>
    </lineage>
</organism>
<reference evidence="1 2" key="1">
    <citation type="journal article" date="2009" name="PLoS ONE">
        <title>Methylobacterium genome sequences: a reference blueprint to investigate microbial metabolism of C1 compounds from natural and industrial sources.</title>
        <authorList>
            <person name="Vuilleumier S."/>
            <person name="Chistoserdova L."/>
            <person name="Lee M.-C."/>
            <person name="Bringel F."/>
            <person name="Lajus A."/>
            <person name="Zhou Y."/>
            <person name="Gourion B."/>
            <person name="Barbe V."/>
            <person name="Chang J."/>
            <person name="Cruveiller S."/>
            <person name="Dossat C."/>
            <person name="Gillett W."/>
            <person name="Gruffaz C."/>
            <person name="Haugen E."/>
            <person name="Hourcade E."/>
            <person name="Levy R."/>
            <person name="Mangenot S."/>
            <person name="Muller E."/>
            <person name="Nadalig T."/>
            <person name="Pagni M."/>
            <person name="Penny C."/>
            <person name="Peyraud R."/>
            <person name="Robinson D.G."/>
            <person name="Roche D."/>
            <person name="Rouy Z."/>
            <person name="Saenampechek C."/>
            <person name="Salvignol G."/>
            <person name="Vallenet D."/>
            <person name="Wu Z."/>
            <person name="Marx C.J."/>
            <person name="Vorholt J.A."/>
            <person name="Olson M.V."/>
            <person name="Kaul R."/>
            <person name="Weissenbach J."/>
            <person name="Medigue C."/>
            <person name="Lidstrom M.E."/>
        </authorList>
    </citation>
    <scope>NUCLEOTIDE SEQUENCE [LARGE SCALE GENOMIC DNA]</scope>
    <source>
        <strain evidence="2">ATCC 14718 / DSM 1338 / JCM 2805 / NCIMB 9133 / AM1</strain>
    </source>
</reference>
<geneLocation type="plasmid" evidence="1 2">
    <name>megaplasmid</name>
</geneLocation>
<sequence length="255" mass="25982">MSAKRYMSAGFVLHAPPGRRIATLLAVAAFGATGAAALMRHPDPAAPAGRAAVVRAAAATDGAFAGPVRAAVAEAGADVGLASAMAAYAGRFPALVADDVFGLGRIRVAAMLARAPVPGFREPSFEETLADTYDLRDPAVARFVDRVRVDPAAAARLVSLEIAFQRRTLGERLGVGAADVDPAILHVAVRFGTRAGEIMNLVAEGAGPAQLPTDYAVDPAVRRATGAADGIEVLQAFSGDLAGAPAPARRAPGRN</sequence>
<accession>C5B5W9</accession>
<name>C5B5W9_METEA</name>